<reference evidence="2" key="2">
    <citation type="submission" date="2025-08" db="UniProtKB">
        <authorList>
            <consortium name="RefSeq"/>
        </authorList>
    </citation>
    <scope>IDENTIFICATION</scope>
    <source>
        <tissue evidence="2">Blood</tissue>
    </source>
</reference>
<dbReference type="InterPro" id="IPR035979">
    <property type="entry name" value="RBD_domain_sf"/>
</dbReference>
<dbReference type="RefSeq" id="XP_053540362.1">
    <property type="nucleotide sequence ID" value="XM_053684387.1"/>
</dbReference>
<dbReference type="Proteomes" id="UP000221080">
    <property type="component" value="Chromosome 12"/>
</dbReference>
<dbReference type="GO" id="GO:0003676">
    <property type="term" value="F:nucleic acid binding"/>
    <property type="evidence" value="ECO:0007669"/>
    <property type="project" value="InterPro"/>
</dbReference>
<dbReference type="AlphaFoldDB" id="A0A9F7TNZ5"/>
<proteinExistence type="predicted"/>
<organism evidence="1 2">
    <name type="scientific">Ictalurus punctatus</name>
    <name type="common">Channel catfish</name>
    <name type="synonym">Silurus punctatus</name>
    <dbReference type="NCBI Taxonomy" id="7998"/>
    <lineage>
        <taxon>Eukaryota</taxon>
        <taxon>Metazoa</taxon>
        <taxon>Chordata</taxon>
        <taxon>Craniata</taxon>
        <taxon>Vertebrata</taxon>
        <taxon>Euteleostomi</taxon>
        <taxon>Actinopterygii</taxon>
        <taxon>Neopterygii</taxon>
        <taxon>Teleostei</taxon>
        <taxon>Ostariophysi</taxon>
        <taxon>Siluriformes</taxon>
        <taxon>Ictaluridae</taxon>
        <taxon>Ictalurus</taxon>
    </lineage>
</organism>
<dbReference type="OrthoDB" id="66977at2759"/>
<reference evidence="1" key="1">
    <citation type="journal article" date="2016" name="Nat. Commun.">
        <title>The channel catfish genome sequence provides insights into the evolution of scale formation in teleosts.</title>
        <authorList>
            <person name="Liu Z."/>
            <person name="Liu S."/>
            <person name="Yao J."/>
            <person name="Bao L."/>
            <person name="Zhang J."/>
            <person name="Li Y."/>
            <person name="Jiang C."/>
            <person name="Sun L."/>
            <person name="Wang R."/>
            <person name="Zhang Y."/>
            <person name="Zhou T."/>
            <person name="Zeng Q."/>
            <person name="Fu Q."/>
            <person name="Gao S."/>
            <person name="Li N."/>
            <person name="Koren S."/>
            <person name="Jiang Y."/>
            <person name="Zimin A."/>
            <person name="Xu P."/>
            <person name="Phillippy A.M."/>
            <person name="Geng X."/>
            <person name="Song L."/>
            <person name="Sun F."/>
            <person name="Li C."/>
            <person name="Wang X."/>
            <person name="Chen A."/>
            <person name="Jin Y."/>
            <person name="Yuan Z."/>
            <person name="Yang Y."/>
            <person name="Tan S."/>
            <person name="Peatman E."/>
            <person name="Lu J."/>
            <person name="Qin Z."/>
            <person name="Dunham R."/>
            <person name="Li Z."/>
            <person name="Sonstegard T."/>
            <person name="Feng J."/>
            <person name="Danzmann R.G."/>
            <person name="Schroeder S."/>
            <person name="Scheffler B."/>
            <person name="Duke M.V."/>
            <person name="Ballard L."/>
            <person name="Kucuktas H."/>
            <person name="Kaltenboeck L."/>
            <person name="Liu H."/>
            <person name="Armbruster J."/>
            <person name="Xie Y."/>
            <person name="Kirby M.L."/>
            <person name="Tian Y."/>
            <person name="Flanagan M.E."/>
            <person name="Mu W."/>
            <person name="Waldbieser G.C."/>
        </authorList>
    </citation>
    <scope>NUCLEOTIDE SEQUENCE [LARGE SCALE GENOMIC DNA]</scope>
    <source>
        <strain evidence="1">SDA103</strain>
    </source>
</reference>
<evidence type="ECO:0000313" key="1">
    <source>
        <dbReference type="Proteomes" id="UP000221080"/>
    </source>
</evidence>
<keyword evidence="1" id="KW-1185">Reference proteome</keyword>
<evidence type="ECO:0000313" key="2">
    <source>
        <dbReference type="RefSeq" id="XP_053540362.1"/>
    </source>
</evidence>
<dbReference type="GeneID" id="128634125"/>
<accession>A0A9F7TNZ5</accession>
<protein>
    <submittedName>
        <fullName evidence="2">ATP-dependent RNA helicase TDRD9-like</fullName>
    </submittedName>
</protein>
<name>A0A9F7TNZ5_ICTPU</name>
<sequence>MTESPWNRLKITHTLRRRRTRGGEDELEWGKENCIQIKRIQEVAELFEDLKNRVSQFNMHISETSPSDYTSTHTQKFIVQVAIAGAFYPNCFLQGTVDEELASKELYGNDPRTTVVVCNLPPFAFLYYKQLQSLFRHCGQVKSISFDSSRAYVEFYRSSMRGSGVLPEVSLSLLLTQQRLPLHLNV</sequence>
<dbReference type="SUPFAM" id="SSF54928">
    <property type="entry name" value="RNA-binding domain, RBD"/>
    <property type="match status" value="1"/>
</dbReference>
<dbReference type="KEGG" id="ipu:128634125"/>
<gene>
    <name evidence="2" type="primary">LOC128634125</name>
</gene>